<evidence type="ECO:0000256" key="1">
    <source>
        <dbReference type="SAM" id="MobiDB-lite"/>
    </source>
</evidence>
<feature type="region of interest" description="Disordered" evidence="1">
    <location>
        <begin position="1"/>
        <end position="22"/>
    </location>
</feature>
<evidence type="ECO:0000313" key="2">
    <source>
        <dbReference type="EMBL" id="GMH27694.1"/>
    </source>
</evidence>
<dbReference type="EMBL" id="BSYO01000033">
    <property type="protein sequence ID" value="GMH27694.1"/>
    <property type="molecule type" value="Genomic_DNA"/>
</dbReference>
<proteinExistence type="predicted"/>
<organism evidence="2 3">
    <name type="scientific">Nepenthes gracilis</name>
    <name type="common">Slender pitcher plant</name>
    <dbReference type="NCBI Taxonomy" id="150966"/>
    <lineage>
        <taxon>Eukaryota</taxon>
        <taxon>Viridiplantae</taxon>
        <taxon>Streptophyta</taxon>
        <taxon>Embryophyta</taxon>
        <taxon>Tracheophyta</taxon>
        <taxon>Spermatophyta</taxon>
        <taxon>Magnoliopsida</taxon>
        <taxon>eudicotyledons</taxon>
        <taxon>Gunneridae</taxon>
        <taxon>Pentapetalae</taxon>
        <taxon>Caryophyllales</taxon>
        <taxon>Nepenthaceae</taxon>
        <taxon>Nepenthes</taxon>
    </lineage>
</organism>
<sequence length="109" mass="11853">MQYSSESYNSEQPISPPENYPIPEAELGCASKNILLYNYGKLSVEETKELLEITRNTVEVLSSLINSAVKPNLSNVRYVGHQRCSNGRENGGTIAADFAGGSVEPSSNK</sequence>
<feature type="compositionally biased region" description="Polar residues" evidence="1">
    <location>
        <begin position="1"/>
        <end position="13"/>
    </location>
</feature>
<comment type="caution">
    <text evidence="2">The sequence shown here is derived from an EMBL/GenBank/DDBJ whole genome shotgun (WGS) entry which is preliminary data.</text>
</comment>
<dbReference type="AlphaFoldDB" id="A0AAD3TEL2"/>
<name>A0AAD3TEL2_NEPGR</name>
<evidence type="ECO:0000313" key="3">
    <source>
        <dbReference type="Proteomes" id="UP001279734"/>
    </source>
</evidence>
<reference evidence="2" key="1">
    <citation type="submission" date="2023-05" db="EMBL/GenBank/DDBJ databases">
        <title>Nepenthes gracilis genome sequencing.</title>
        <authorList>
            <person name="Fukushima K."/>
        </authorList>
    </citation>
    <scope>NUCLEOTIDE SEQUENCE</scope>
    <source>
        <strain evidence="2">SING2019-196</strain>
    </source>
</reference>
<gene>
    <name evidence="2" type="ORF">Nepgr_029537</name>
</gene>
<protein>
    <submittedName>
        <fullName evidence="2">Uncharacterized protein</fullName>
    </submittedName>
</protein>
<dbReference type="Proteomes" id="UP001279734">
    <property type="component" value="Unassembled WGS sequence"/>
</dbReference>
<keyword evidence="3" id="KW-1185">Reference proteome</keyword>
<accession>A0AAD3TEL2</accession>